<protein>
    <recommendedName>
        <fullName evidence="2">glutamate--tRNA ligase</fullName>
        <ecNumber evidence="2">6.1.1.17</ecNumber>
    </recommendedName>
    <alternativeName>
        <fullName evidence="10">Glutamyl-tRNA synthetase</fullName>
    </alternativeName>
</protein>
<keyword evidence="8" id="KW-0496">Mitochondrion</keyword>
<gene>
    <name evidence="14" type="ORF">ZEAMMB73_Zm00001d015037</name>
</gene>
<dbReference type="InterPro" id="IPR045462">
    <property type="entry name" value="aa-tRNA-synth_I_cd-bd"/>
</dbReference>
<evidence type="ECO:0000259" key="13">
    <source>
        <dbReference type="Pfam" id="PF19269"/>
    </source>
</evidence>
<evidence type="ECO:0000256" key="1">
    <source>
        <dbReference type="ARBA" id="ARBA00007894"/>
    </source>
</evidence>
<dbReference type="Gene3D" id="3.40.50.620">
    <property type="entry name" value="HUPs"/>
    <property type="match status" value="2"/>
</dbReference>
<dbReference type="FunFam" id="1.10.10.350:FF:000004">
    <property type="entry name" value="Glutamate--tRNA ligase chloroplastic/mitochondrial"/>
    <property type="match status" value="1"/>
</dbReference>
<name>A0A1D6GYV1_MAIZE</name>
<dbReference type="GO" id="GO:0008270">
    <property type="term" value="F:zinc ion binding"/>
    <property type="evidence" value="ECO:0007669"/>
    <property type="project" value="InterPro"/>
</dbReference>
<evidence type="ECO:0000256" key="4">
    <source>
        <dbReference type="ARBA" id="ARBA00022741"/>
    </source>
</evidence>
<keyword evidence="3 11" id="KW-0436">Ligase</keyword>
<evidence type="ECO:0000256" key="11">
    <source>
        <dbReference type="RuleBase" id="RU363037"/>
    </source>
</evidence>
<keyword evidence="7" id="KW-0809">Transit peptide</keyword>
<dbReference type="InterPro" id="IPR020058">
    <property type="entry name" value="Glu/Gln-tRNA-synth_Ib_cat-dom"/>
</dbReference>
<sequence length="512" mass="56732">MAASALLTGSPWLRMRLLPDAPARPFRHLHLRRSFSVRASGADGSPAPVRVRFAPSPTGNLHVGGARTALFNYLFARSKGGRFVLRVEDTDLERSTRKSEEAVLADLAWLGLDWDEGPDVGGDFGPYRQSERNSLYKQYAEKLLDSGAVYRCFCSSEELEQMKEVAKQRQLPPVYMGKWASASDAEVQQELEKGTPYTYRFRVPKEGAEEHLPNTLRQALIYKALGFAMPSFAHVSLILAPDRSKLSKRHGATSVGQYKNMGYLPQAMVNYLALLGWGDGTENEFFTIDDLVQKFTINRVNKSGAVFDATKLKWMNGQHLRSFPHDELIKAFEDRWTDTGILQESESGFAKEAAELLKDGIDLITDADAALTNLLSYPLHTTLSSEEAKPVVQDKISEVAWSLISAYDSGELGQALAEGRDGWQKWVKGFGKSIKRKGKGLFMPLRVLLTGKLHGPDMGGSIALIHKAGVCCAVTPQSNFVTLDERFRMLKDVDWESLAKEQETPAVPAAAS</sequence>
<evidence type="ECO:0000256" key="10">
    <source>
        <dbReference type="ARBA" id="ARBA00030865"/>
    </source>
</evidence>
<dbReference type="InterPro" id="IPR004527">
    <property type="entry name" value="Glu-tRNA-ligase_bac/mito"/>
</dbReference>
<dbReference type="InterPro" id="IPR000924">
    <property type="entry name" value="Glu/Gln-tRNA-synth"/>
</dbReference>
<dbReference type="SUPFAM" id="SSF52374">
    <property type="entry name" value="Nucleotidylyl transferase"/>
    <property type="match status" value="1"/>
</dbReference>
<dbReference type="GO" id="GO:0005524">
    <property type="term" value="F:ATP binding"/>
    <property type="evidence" value="ECO:0007669"/>
    <property type="project" value="UniProtKB-KW"/>
</dbReference>
<dbReference type="PANTHER" id="PTHR43311">
    <property type="entry name" value="GLUTAMATE--TRNA LIGASE"/>
    <property type="match status" value="1"/>
</dbReference>
<dbReference type="GO" id="GO:0000049">
    <property type="term" value="F:tRNA binding"/>
    <property type="evidence" value="ECO:0007669"/>
    <property type="project" value="InterPro"/>
</dbReference>
<feature type="domain" description="Glutamyl/glutaminyl-tRNA synthetase class Ib catalytic" evidence="12">
    <location>
        <begin position="49"/>
        <end position="207"/>
    </location>
</feature>
<keyword evidence="5 11" id="KW-0067">ATP-binding</keyword>
<evidence type="ECO:0000313" key="14">
    <source>
        <dbReference type="EMBL" id="AQK67938.1"/>
    </source>
</evidence>
<dbReference type="ExpressionAtlas" id="A0A1D6GYV1">
    <property type="expression patterns" value="baseline and differential"/>
</dbReference>
<dbReference type="EC" id="6.1.1.17" evidence="2"/>
<feature type="domain" description="Aminoacyl-tRNA synthetase class I anticodon-binding" evidence="13">
    <location>
        <begin position="346"/>
        <end position="467"/>
    </location>
</feature>
<keyword evidence="4 11" id="KW-0547">Nucleotide-binding</keyword>
<dbReference type="CDD" id="cd00808">
    <property type="entry name" value="GluRS_core"/>
    <property type="match status" value="1"/>
</dbReference>
<dbReference type="InterPro" id="IPR014729">
    <property type="entry name" value="Rossmann-like_a/b/a_fold"/>
</dbReference>
<dbReference type="InterPro" id="IPR008925">
    <property type="entry name" value="aa_tRNA-synth_I_cd-bd_sf"/>
</dbReference>
<dbReference type="Gene3D" id="1.10.10.350">
    <property type="match status" value="1"/>
</dbReference>
<dbReference type="InterPro" id="IPR049940">
    <property type="entry name" value="GluQ/Sye"/>
</dbReference>
<keyword evidence="6 11" id="KW-0648">Protein biosynthesis</keyword>
<proteinExistence type="inferred from homology"/>
<evidence type="ECO:0000256" key="6">
    <source>
        <dbReference type="ARBA" id="ARBA00022917"/>
    </source>
</evidence>
<dbReference type="EMBL" id="CM000781">
    <property type="protein sequence ID" value="AQK67938.1"/>
    <property type="molecule type" value="Genomic_DNA"/>
</dbReference>
<feature type="domain" description="Glutamyl/glutaminyl-tRNA synthetase class Ib catalytic" evidence="12">
    <location>
        <begin position="208"/>
        <end position="314"/>
    </location>
</feature>
<organism evidence="14">
    <name type="scientific">Zea mays</name>
    <name type="common">Maize</name>
    <dbReference type="NCBI Taxonomy" id="4577"/>
    <lineage>
        <taxon>Eukaryota</taxon>
        <taxon>Viridiplantae</taxon>
        <taxon>Streptophyta</taxon>
        <taxon>Embryophyta</taxon>
        <taxon>Tracheophyta</taxon>
        <taxon>Spermatophyta</taxon>
        <taxon>Magnoliopsida</taxon>
        <taxon>Liliopsida</taxon>
        <taxon>Poales</taxon>
        <taxon>Poaceae</taxon>
        <taxon>PACMAD clade</taxon>
        <taxon>Panicoideae</taxon>
        <taxon>Andropogonodae</taxon>
        <taxon>Andropogoneae</taxon>
        <taxon>Tripsacinae</taxon>
        <taxon>Zea</taxon>
    </lineage>
</organism>
<evidence type="ECO:0000259" key="12">
    <source>
        <dbReference type="Pfam" id="PF00749"/>
    </source>
</evidence>
<dbReference type="HAMAP" id="MF_00022">
    <property type="entry name" value="Glu_tRNA_synth_type1"/>
    <property type="match status" value="1"/>
</dbReference>
<dbReference type="GO" id="GO:0006424">
    <property type="term" value="P:glutamyl-tRNA aminoacylation"/>
    <property type="evidence" value="ECO:0007669"/>
    <property type="project" value="InterPro"/>
</dbReference>
<dbReference type="AlphaFoldDB" id="A0A1D6GYV1"/>
<evidence type="ECO:0000256" key="9">
    <source>
        <dbReference type="ARBA" id="ARBA00023146"/>
    </source>
</evidence>
<dbReference type="InterPro" id="IPR001412">
    <property type="entry name" value="aa-tRNA-synth_I_CS"/>
</dbReference>
<comment type="similarity">
    <text evidence="1">Belongs to the class-I aminoacyl-tRNA synthetase family. Glutamate--tRNA ligase type 1 subfamily.</text>
</comment>
<accession>A0A1D6GYV1</accession>
<dbReference type="PROSITE" id="PS00178">
    <property type="entry name" value="AA_TRNA_LIGASE_I"/>
    <property type="match status" value="1"/>
</dbReference>
<evidence type="ECO:0000256" key="2">
    <source>
        <dbReference type="ARBA" id="ARBA00012835"/>
    </source>
</evidence>
<reference evidence="14" key="1">
    <citation type="submission" date="2015-12" db="EMBL/GenBank/DDBJ databases">
        <title>Update maize B73 reference genome by single molecule sequencing technologies.</title>
        <authorList>
            <consortium name="Maize Genome Sequencing Project"/>
            <person name="Ware D."/>
        </authorList>
    </citation>
    <scope>NUCLEOTIDE SEQUENCE</scope>
    <source>
        <tissue evidence="14">Seedling</tissue>
    </source>
</reference>
<dbReference type="Pfam" id="PF19269">
    <property type="entry name" value="Anticodon_2"/>
    <property type="match status" value="1"/>
</dbReference>
<dbReference type="InterPro" id="IPR033910">
    <property type="entry name" value="GluRS_core"/>
</dbReference>
<evidence type="ECO:0000256" key="8">
    <source>
        <dbReference type="ARBA" id="ARBA00023128"/>
    </source>
</evidence>
<dbReference type="SUPFAM" id="SSF48163">
    <property type="entry name" value="An anticodon-binding domain of class I aminoacyl-tRNA synthetases"/>
    <property type="match status" value="1"/>
</dbReference>
<keyword evidence="9 11" id="KW-0030">Aminoacyl-tRNA synthetase</keyword>
<evidence type="ECO:0000256" key="7">
    <source>
        <dbReference type="ARBA" id="ARBA00022946"/>
    </source>
</evidence>
<dbReference type="InterPro" id="IPR020751">
    <property type="entry name" value="aa-tRNA-synth_I_codon-bd_sub2"/>
</dbReference>
<dbReference type="GO" id="GO:0004818">
    <property type="term" value="F:glutamate-tRNA ligase activity"/>
    <property type="evidence" value="ECO:0007669"/>
    <property type="project" value="UniProtKB-EC"/>
</dbReference>
<dbReference type="PRINTS" id="PR00987">
    <property type="entry name" value="TRNASYNTHGLU"/>
</dbReference>
<evidence type="ECO:0000256" key="3">
    <source>
        <dbReference type="ARBA" id="ARBA00022598"/>
    </source>
</evidence>
<dbReference type="Pfam" id="PF00749">
    <property type="entry name" value="tRNA-synt_1c"/>
    <property type="match status" value="2"/>
</dbReference>
<dbReference type="PANTHER" id="PTHR43311:SF2">
    <property type="entry name" value="GLUTAMATE--TRNA LIGASE, MITOCHONDRIAL-RELATED"/>
    <property type="match status" value="1"/>
</dbReference>
<dbReference type="GO" id="GO:0009791">
    <property type="term" value="P:post-embryonic development"/>
    <property type="evidence" value="ECO:0007669"/>
    <property type="project" value="UniProtKB-ARBA"/>
</dbReference>
<dbReference type="GO" id="GO:0048608">
    <property type="term" value="P:reproductive structure development"/>
    <property type="evidence" value="ECO:0007669"/>
    <property type="project" value="UniProtKB-ARBA"/>
</dbReference>
<evidence type="ECO:0000256" key="5">
    <source>
        <dbReference type="ARBA" id="ARBA00022840"/>
    </source>
</evidence>